<dbReference type="SUPFAM" id="SSF55347">
    <property type="entry name" value="Glyceraldehyde-3-phosphate dehydrogenase-like, C-terminal domain"/>
    <property type="match status" value="1"/>
</dbReference>
<proteinExistence type="predicted"/>
<reference evidence="5" key="4">
    <citation type="submission" date="2024-05" db="EMBL/GenBank/DDBJ databases">
        <authorList>
            <person name="Sun Q."/>
            <person name="Zhou Y."/>
        </authorList>
    </citation>
    <scope>NUCLEOTIDE SEQUENCE</scope>
    <source>
        <strain evidence="5">CGMCC 1.18437</strain>
    </source>
</reference>
<dbReference type="PANTHER" id="PTHR43818">
    <property type="entry name" value="BCDNA.GH03377"/>
    <property type="match status" value="1"/>
</dbReference>
<dbReference type="Proteomes" id="UP000619376">
    <property type="component" value="Unassembled WGS sequence"/>
</dbReference>
<keyword evidence="8" id="KW-1185">Reference proteome</keyword>
<name>A0A7W8NTC7_9DEIO</name>
<protein>
    <submittedName>
        <fullName evidence="5 6">Dehydrogenase</fullName>
    </submittedName>
</protein>
<evidence type="ECO:0000256" key="1">
    <source>
        <dbReference type="ARBA" id="ARBA00023002"/>
    </source>
</evidence>
<dbReference type="Proteomes" id="UP000539473">
    <property type="component" value="Unassembled WGS sequence"/>
</dbReference>
<dbReference type="AlphaFoldDB" id="A0A7W8NTC7"/>
<dbReference type="RefSeq" id="WP_184114131.1">
    <property type="nucleotide sequence ID" value="NZ_BNAJ01000009.1"/>
</dbReference>
<dbReference type="Pfam" id="PF01408">
    <property type="entry name" value="GFO_IDH_MocA"/>
    <property type="match status" value="1"/>
</dbReference>
<reference evidence="5" key="1">
    <citation type="journal article" date="2014" name="Int. J. Syst. Evol. Microbiol.">
        <title>Complete genome of a new Firmicutes species belonging to the dominant human colonic microbiota ('Ruminococcus bicirculans') reveals two chromosomes and a selective capacity to utilize plant glucans.</title>
        <authorList>
            <consortium name="NISC Comparative Sequencing Program"/>
            <person name="Wegmann U."/>
            <person name="Louis P."/>
            <person name="Goesmann A."/>
            <person name="Henrissat B."/>
            <person name="Duncan S.H."/>
            <person name="Flint H.J."/>
        </authorList>
    </citation>
    <scope>NUCLEOTIDE SEQUENCE</scope>
    <source>
        <strain evidence="5">CGMCC 1.18437</strain>
    </source>
</reference>
<feature type="compositionally biased region" description="Pro residues" evidence="2">
    <location>
        <begin position="378"/>
        <end position="392"/>
    </location>
</feature>
<dbReference type="SUPFAM" id="SSF51735">
    <property type="entry name" value="NAD(P)-binding Rossmann-fold domains"/>
    <property type="match status" value="1"/>
</dbReference>
<evidence type="ECO:0000259" key="3">
    <source>
        <dbReference type="Pfam" id="PF01408"/>
    </source>
</evidence>
<dbReference type="EMBL" id="JACHFK010000010">
    <property type="protein sequence ID" value="MBB5378037.1"/>
    <property type="molecule type" value="Genomic_DNA"/>
</dbReference>
<dbReference type="Pfam" id="PF22725">
    <property type="entry name" value="GFO_IDH_MocA_C3"/>
    <property type="match status" value="1"/>
</dbReference>
<dbReference type="Gene3D" id="3.40.50.720">
    <property type="entry name" value="NAD(P)-binding Rossmann-like Domain"/>
    <property type="match status" value="1"/>
</dbReference>
<dbReference type="Gene3D" id="3.30.360.10">
    <property type="entry name" value="Dihydrodipicolinate Reductase, domain 2"/>
    <property type="match status" value="1"/>
</dbReference>
<comment type="caution">
    <text evidence="6">The sequence shown here is derived from an EMBL/GenBank/DDBJ whole genome shotgun (WGS) entry which is preliminary data.</text>
</comment>
<dbReference type="EMBL" id="BNAJ01000009">
    <property type="protein sequence ID" value="GHF53934.1"/>
    <property type="molecule type" value="Genomic_DNA"/>
</dbReference>
<dbReference type="InterPro" id="IPR050463">
    <property type="entry name" value="Gfo/Idh/MocA_oxidrdct_glycsds"/>
</dbReference>
<dbReference type="GO" id="GO:0016491">
    <property type="term" value="F:oxidoreductase activity"/>
    <property type="evidence" value="ECO:0007669"/>
    <property type="project" value="UniProtKB-KW"/>
</dbReference>
<dbReference type="PANTHER" id="PTHR43818:SF11">
    <property type="entry name" value="BCDNA.GH03377"/>
    <property type="match status" value="1"/>
</dbReference>
<evidence type="ECO:0000313" key="7">
    <source>
        <dbReference type="Proteomes" id="UP000539473"/>
    </source>
</evidence>
<dbReference type="InterPro" id="IPR055170">
    <property type="entry name" value="GFO_IDH_MocA-like_dom"/>
</dbReference>
<feature type="domain" description="Gfo/Idh/MocA-like oxidoreductase N-terminal" evidence="3">
    <location>
        <begin position="14"/>
        <end position="126"/>
    </location>
</feature>
<organism evidence="6 7">
    <name type="scientific">Deinococcus metalli</name>
    <dbReference type="NCBI Taxonomy" id="1141878"/>
    <lineage>
        <taxon>Bacteria</taxon>
        <taxon>Thermotogati</taxon>
        <taxon>Deinococcota</taxon>
        <taxon>Deinococci</taxon>
        <taxon>Deinococcales</taxon>
        <taxon>Deinococcaceae</taxon>
        <taxon>Deinococcus</taxon>
    </lineage>
</organism>
<keyword evidence="1" id="KW-0560">Oxidoreductase</keyword>
<dbReference type="GO" id="GO:0000166">
    <property type="term" value="F:nucleotide binding"/>
    <property type="evidence" value="ECO:0007669"/>
    <property type="project" value="InterPro"/>
</dbReference>
<feature type="domain" description="GFO/IDH/MocA-like oxidoreductase" evidence="4">
    <location>
        <begin position="136"/>
        <end position="275"/>
    </location>
</feature>
<evidence type="ECO:0000256" key="2">
    <source>
        <dbReference type="SAM" id="MobiDB-lite"/>
    </source>
</evidence>
<dbReference type="InterPro" id="IPR036291">
    <property type="entry name" value="NAD(P)-bd_dom_sf"/>
</dbReference>
<evidence type="ECO:0000313" key="5">
    <source>
        <dbReference type="EMBL" id="GHF53934.1"/>
    </source>
</evidence>
<evidence type="ECO:0000313" key="6">
    <source>
        <dbReference type="EMBL" id="MBB5378037.1"/>
    </source>
</evidence>
<feature type="region of interest" description="Disordered" evidence="2">
    <location>
        <begin position="371"/>
        <end position="392"/>
    </location>
</feature>
<dbReference type="InterPro" id="IPR000683">
    <property type="entry name" value="Gfo/Idh/MocA-like_OxRdtase_N"/>
</dbReference>
<evidence type="ECO:0000259" key="4">
    <source>
        <dbReference type="Pfam" id="PF22725"/>
    </source>
</evidence>
<gene>
    <name evidence="5" type="ORF">GCM10017781_32780</name>
    <name evidence="6" type="ORF">HNQ07_003538</name>
</gene>
<accession>A0A7W8NTC7</accession>
<reference evidence="6 7" key="3">
    <citation type="submission" date="2020-08" db="EMBL/GenBank/DDBJ databases">
        <title>Genomic Encyclopedia of Type Strains, Phase IV (KMG-IV): sequencing the most valuable type-strain genomes for metagenomic binning, comparative biology and taxonomic classification.</title>
        <authorList>
            <person name="Goeker M."/>
        </authorList>
    </citation>
    <scope>NUCLEOTIDE SEQUENCE [LARGE SCALE GENOMIC DNA]</scope>
    <source>
        <strain evidence="6 7">DSM 27521</strain>
    </source>
</reference>
<sequence>MSYASFTPQPPCALILGAGFTAGAHLEALRRLGIPVAGVVGSDPARTGAVAHRYGVRAYPDTWTALHDPTVTVVHDCAPSDVHVELNLAALKAGKHVFSEKPLGVTAHESRRQLDYARVSGLRHGVHFTYRGYPMVRELRHRVRSGDLGEVRYLRGHYLQDWLLSPEDYNWRLESSAEETRALGDIGSHLLDLARFVTGLEATGVLARLSRMHPTRYRPAGPGTPQVPFDVEAEDQATLILEYGPDVTATFEVAQVYAGHRNDLSLEVIGTRGSARWQQETPEQVWLAQAGHPDGVLHKSSLLCADALEHMHYPAGHPEGYADALTNGIRAYYAALSGEDSSYPTFEDGHAAALTVAAAARSHTERRWVAIRDLEPRSPTPPSRPTPQGAPS</sequence>
<reference evidence="8" key="2">
    <citation type="journal article" date="2019" name="Int. J. Syst. Evol. Microbiol.">
        <title>The Global Catalogue of Microorganisms (GCM) 10K type strain sequencing project: providing services to taxonomists for standard genome sequencing and annotation.</title>
        <authorList>
            <consortium name="The Broad Institute Genomics Platform"/>
            <consortium name="The Broad Institute Genome Sequencing Center for Infectious Disease"/>
            <person name="Wu L."/>
            <person name="Ma J."/>
        </authorList>
    </citation>
    <scope>NUCLEOTIDE SEQUENCE [LARGE SCALE GENOMIC DNA]</scope>
    <source>
        <strain evidence="8">CGMCC 1.18437</strain>
    </source>
</reference>
<evidence type="ECO:0000313" key="8">
    <source>
        <dbReference type="Proteomes" id="UP000619376"/>
    </source>
</evidence>